<keyword evidence="9" id="KW-0472">Membrane</keyword>
<accession>A0A1H2FXY0</accession>
<evidence type="ECO:0000259" key="13">
    <source>
        <dbReference type="Pfam" id="PF01370"/>
    </source>
</evidence>
<dbReference type="GO" id="GO:0070403">
    <property type="term" value="F:NAD+ binding"/>
    <property type="evidence" value="ECO:0007669"/>
    <property type="project" value="InterPro"/>
</dbReference>
<evidence type="ECO:0000256" key="8">
    <source>
        <dbReference type="ARBA" id="ARBA00023034"/>
    </source>
</evidence>
<keyword evidence="11" id="KW-0456">Lyase</keyword>
<evidence type="ECO:0000256" key="9">
    <source>
        <dbReference type="ARBA" id="ARBA00023136"/>
    </source>
</evidence>
<dbReference type="STRING" id="419479.SAMN04488563_0184"/>
<dbReference type="InterPro" id="IPR001509">
    <property type="entry name" value="Epimerase_deHydtase"/>
</dbReference>
<evidence type="ECO:0000256" key="10">
    <source>
        <dbReference type="ARBA" id="ARBA00023180"/>
    </source>
</evidence>
<dbReference type="InterPro" id="IPR036291">
    <property type="entry name" value="NAD(P)-bd_dom_sf"/>
</dbReference>
<keyword evidence="15" id="KW-1185">Reference proteome</keyword>
<evidence type="ECO:0000256" key="5">
    <source>
        <dbReference type="ARBA" id="ARBA00022968"/>
    </source>
</evidence>
<evidence type="ECO:0000256" key="6">
    <source>
        <dbReference type="ARBA" id="ARBA00022989"/>
    </source>
</evidence>
<evidence type="ECO:0000256" key="2">
    <source>
        <dbReference type="ARBA" id="ARBA00004323"/>
    </source>
</evidence>
<keyword evidence="4" id="KW-0210">Decarboxylase</keyword>
<evidence type="ECO:0000256" key="12">
    <source>
        <dbReference type="ARBA" id="ARBA00037859"/>
    </source>
</evidence>
<keyword evidence="8" id="KW-0333">Golgi apparatus</keyword>
<gene>
    <name evidence="14" type="ORF">SAMN04488563_0184</name>
</gene>
<feature type="domain" description="NAD-dependent epimerase/dehydratase" evidence="13">
    <location>
        <begin position="11"/>
        <end position="247"/>
    </location>
</feature>
<dbReference type="PANTHER" id="PTHR43078:SF6">
    <property type="entry name" value="UDP-GLUCURONIC ACID DECARBOXYLASE 1"/>
    <property type="match status" value="1"/>
</dbReference>
<dbReference type="GO" id="GO:0042732">
    <property type="term" value="P:D-xylose metabolic process"/>
    <property type="evidence" value="ECO:0007669"/>
    <property type="project" value="InterPro"/>
</dbReference>
<keyword evidence="3" id="KW-0812">Transmembrane</keyword>
<dbReference type="EMBL" id="LT629791">
    <property type="protein sequence ID" value="SDU12247.1"/>
    <property type="molecule type" value="Genomic_DNA"/>
</dbReference>
<dbReference type="AlphaFoldDB" id="A0A1H2FXY0"/>
<evidence type="ECO:0000313" key="14">
    <source>
        <dbReference type="EMBL" id="SDU12247.1"/>
    </source>
</evidence>
<evidence type="ECO:0000256" key="7">
    <source>
        <dbReference type="ARBA" id="ARBA00023027"/>
    </source>
</evidence>
<evidence type="ECO:0000256" key="11">
    <source>
        <dbReference type="ARBA" id="ARBA00023239"/>
    </source>
</evidence>
<dbReference type="Gene3D" id="3.40.50.720">
    <property type="entry name" value="NAD(P)-binding Rossmann-like Domain"/>
    <property type="match status" value="1"/>
</dbReference>
<reference evidence="15" key="1">
    <citation type="submission" date="2016-10" db="EMBL/GenBank/DDBJ databases">
        <authorList>
            <person name="Varghese N."/>
            <person name="Submissions S."/>
        </authorList>
    </citation>
    <scope>NUCLEOTIDE SEQUENCE [LARGE SCALE GENOMIC DNA]</scope>
    <source>
        <strain evidence="15">DSM 45079</strain>
    </source>
</reference>
<dbReference type="SUPFAM" id="SSF51735">
    <property type="entry name" value="NAD(P)-binding Rossmann-fold domains"/>
    <property type="match status" value="1"/>
</dbReference>
<evidence type="ECO:0000256" key="3">
    <source>
        <dbReference type="ARBA" id="ARBA00022692"/>
    </source>
</evidence>
<keyword evidence="10" id="KW-0325">Glycoprotein</keyword>
<name>A0A1H2FXY0_9ACTN</name>
<dbReference type="Pfam" id="PF01370">
    <property type="entry name" value="Epimerase"/>
    <property type="match status" value="1"/>
</dbReference>
<keyword evidence="7" id="KW-0520">NAD</keyword>
<sequence length="323" mass="34339">MVGNGAEPHAVVTGGAGFLGSHLCDALIASGHRVTCVDNFETGRAANVRHLDDEPRFALLRRDLNVYEGADLAGPVDVVYHLAAPAAPSDYLLDPVATMRSASSGTLNALDLARARSARFVLASTSEVYGPAGDEPSREDQVGQVDPADGYGAYYESRRFAEALTTAYRSTYALRTAIARIFSTYGPRMRLDDGRVLSRFIRQALAGAPLTVPGPGTQTRSLCYVDDAVAGLLALGRGGYPGPVNIGSPETVSVFTIARTVAEIAGPDAEVVFVEPPAVDVHARRPDITLASQLLDWRPRTSVRAGLTATLAWFQRAVARELS</sequence>
<comment type="subcellular location">
    <subcellularLocation>
        <location evidence="2">Golgi apparatus membrane</location>
        <topology evidence="2">Single-pass type II membrane protein</topology>
    </subcellularLocation>
    <subcellularLocation>
        <location evidence="12">Golgi apparatus</location>
        <location evidence="12">Golgi stack membrane</location>
    </subcellularLocation>
</comment>
<dbReference type="GO" id="GO:0048040">
    <property type="term" value="F:UDP-glucuronate decarboxylase activity"/>
    <property type="evidence" value="ECO:0007669"/>
    <property type="project" value="TreeGrafter"/>
</dbReference>
<dbReference type="GO" id="GO:0005737">
    <property type="term" value="C:cytoplasm"/>
    <property type="evidence" value="ECO:0007669"/>
    <property type="project" value="TreeGrafter"/>
</dbReference>
<keyword evidence="6" id="KW-1133">Transmembrane helix</keyword>
<dbReference type="Proteomes" id="UP000182977">
    <property type="component" value="Chromosome I"/>
</dbReference>
<evidence type="ECO:0000256" key="1">
    <source>
        <dbReference type="ARBA" id="ARBA00001911"/>
    </source>
</evidence>
<dbReference type="InterPro" id="IPR044516">
    <property type="entry name" value="UXS-like"/>
</dbReference>
<protein>
    <submittedName>
        <fullName evidence="14">dTDP-glucose 4,6-dehydratase</fullName>
    </submittedName>
</protein>
<evidence type="ECO:0000313" key="15">
    <source>
        <dbReference type="Proteomes" id="UP000182977"/>
    </source>
</evidence>
<dbReference type="PANTHER" id="PTHR43078">
    <property type="entry name" value="UDP-GLUCURONIC ACID DECARBOXYLASE-RELATED"/>
    <property type="match status" value="1"/>
</dbReference>
<organism evidence="14 15">
    <name type="scientific">Jiangella alkaliphila</name>
    <dbReference type="NCBI Taxonomy" id="419479"/>
    <lineage>
        <taxon>Bacteria</taxon>
        <taxon>Bacillati</taxon>
        <taxon>Actinomycetota</taxon>
        <taxon>Actinomycetes</taxon>
        <taxon>Jiangellales</taxon>
        <taxon>Jiangellaceae</taxon>
        <taxon>Jiangella</taxon>
    </lineage>
</organism>
<comment type="cofactor">
    <cofactor evidence="1">
        <name>NAD(+)</name>
        <dbReference type="ChEBI" id="CHEBI:57540"/>
    </cofactor>
</comment>
<dbReference type="FunFam" id="3.40.50.720:FF:000065">
    <property type="entry name" value="UDP-glucuronic acid decarboxylase 1"/>
    <property type="match status" value="1"/>
</dbReference>
<keyword evidence="5" id="KW-0735">Signal-anchor</keyword>
<proteinExistence type="predicted"/>
<dbReference type="OrthoDB" id="9801785at2"/>
<evidence type="ECO:0000256" key="4">
    <source>
        <dbReference type="ARBA" id="ARBA00022793"/>
    </source>
</evidence>